<feature type="region of interest" description="Disordered" evidence="1">
    <location>
        <begin position="217"/>
        <end position="238"/>
    </location>
</feature>
<evidence type="ECO:0000313" key="3">
    <source>
        <dbReference type="Proteomes" id="UP000020218"/>
    </source>
</evidence>
<keyword evidence="3" id="KW-1185">Reference proteome</keyword>
<evidence type="ECO:0000256" key="1">
    <source>
        <dbReference type="SAM" id="MobiDB-lite"/>
    </source>
</evidence>
<accession>A0A011MVK5</accession>
<name>A0A011MVK5_9PROT</name>
<reference evidence="2" key="1">
    <citation type="submission" date="2014-02" db="EMBL/GenBank/DDBJ databases">
        <title>Expanding our view of genomic diversity in Candidatus Accumulibacter clades.</title>
        <authorList>
            <person name="Skennerton C.T."/>
            <person name="Barr J.J."/>
            <person name="Slater F.R."/>
            <person name="Bond P.L."/>
            <person name="Tyson G.W."/>
        </authorList>
    </citation>
    <scope>NUCLEOTIDE SEQUENCE [LARGE SCALE GENOMIC DNA]</scope>
</reference>
<dbReference type="EMBL" id="JFAX01000014">
    <property type="protein sequence ID" value="EXI66616.1"/>
    <property type="molecule type" value="Genomic_DNA"/>
</dbReference>
<organism evidence="2 3">
    <name type="scientific">Candidatus Accumulibacter adjunctus</name>
    <dbReference type="NCBI Taxonomy" id="1454001"/>
    <lineage>
        <taxon>Bacteria</taxon>
        <taxon>Pseudomonadati</taxon>
        <taxon>Pseudomonadota</taxon>
        <taxon>Betaproteobacteria</taxon>
        <taxon>Candidatus Accumulibacter</taxon>
    </lineage>
</organism>
<dbReference type="STRING" id="1454001.AW08_02521"/>
<evidence type="ECO:0000313" key="2">
    <source>
        <dbReference type="EMBL" id="EXI66616.1"/>
    </source>
</evidence>
<dbReference type="AlphaFoldDB" id="A0A011MVK5"/>
<sequence length="238" mass="25322">MRHLEHRQLLLATPVALQDAAAALLRQPGVEQRDAILAEQAGKVVAAVWRHQPVVGLQAGGKALRLRPSRVGEVAHPDLAAVEQRVGEAVAAEIDEADDLREAARRVLGGNLGKQLERAGVKGLDAARGVVLRDDDASVLRDRAADRVARLQHAADDRRLQQVDLGQPAVPAEDVGMAPVAREHHRRVRQVAETADAGVRLPLRGVDEGHVAAAAFDDDAEVAGTAQGRRGAAGEQQE</sequence>
<feature type="compositionally biased region" description="Low complexity" evidence="1">
    <location>
        <begin position="226"/>
        <end position="238"/>
    </location>
</feature>
<gene>
    <name evidence="2" type="ORF">AW08_02521</name>
</gene>
<protein>
    <submittedName>
        <fullName evidence="2">Uncharacterized protein</fullName>
    </submittedName>
</protein>
<dbReference type="Proteomes" id="UP000020218">
    <property type="component" value="Unassembled WGS sequence"/>
</dbReference>
<proteinExistence type="predicted"/>
<comment type="caution">
    <text evidence="2">The sequence shown here is derived from an EMBL/GenBank/DDBJ whole genome shotgun (WGS) entry which is preliminary data.</text>
</comment>